<evidence type="ECO:0000259" key="2">
    <source>
        <dbReference type="PROSITE" id="PS50086"/>
    </source>
</evidence>
<dbReference type="SMART" id="SM00164">
    <property type="entry name" value="TBC"/>
    <property type="match status" value="1"/>
</dbReference>
<dbReference type="PANTHER" id="PTHR22957">
    <property type="entry name" value="TBC1 DOMAIN FAMILY MEMBER GTPASE-ACTIVATING PROTEIN"/>
    <property type="match status" value="1"/>
</dbReference>
<reference evidence="3" key="1">
    <citation type="submission" date="2019-03" db="EMBL/GenBank/DDBJ databases">
        <title>Improved annotation for the trematode Fasciola hepatica.</title>
        <authorList>
            <person name="Choi Y.-J."/>
            <person name="Martin J."/>
            <person name="Mitreva M."/>
        </authorList>
    </citation>
    <scope>NUCLEOTIDE SEQUENCE [LARGE SCALE GENOMIC DNA]</scope>
</reference>
<dbReference type="Gene3D" id="1.10.472.80">
    <property type="entry name" value="Ypt/Rab-GAP domain of gyp1p, domain 3"/>
    <property type="match status" value="1"/>
</dbReference>
<name>A0A4E0R3X1_FASHE</name>
<organism evidence="3 4">
    <name type="scientific">Fasciola hepatica</name>
    <name type="common">Liver fluke</name>
    <dbReference type="NCBI Taxonomy" id="6192"/>
    <lineage>
        <taxon>Eukaryota</taxon>
        <taxon>Metazoa</taxon>
        <taxon>Spiralia</taxon>
        <taxon>Lophotrochozoa</taxon>
        <taxon>Platyhelminthes</taxon>
        <taxon>Trematoda</taxon>
        <taxon>Digenea</taxon>
        <taxon>Plagiorchiida</taxon>
        <taxon>Echinostomata</taxon>
        <taxon>Echinostomatoidea</taxon>
        <taxon>Fasciolidae</taxon>
        <taxon>Fasciola</taxon>
    </lineage>
</organism>
<protein>
    <submittedName>
        <fullName evidence="3">Gtpase activating protein</fullName>
    </submittedName>
</protein>
<comment type="caution">
    <text evidence="3">The sequence shown here is derived from an EMBL/GenBank/DDBJ whole genome shotgun (WGS) entry which is preliminary data.</text>
</comment>
<dbReference type="AlphaFoldDB" id="A0A4E0R3X1"/>
<dbReference type="GO" id="GO:0005096">
    <property type="term" value="F:GTPase activator activity"/>
    <property type="evidence" value="ECO:0007669"/>
    <property type="project" value="UniProtKB-KW"/>
</dbReference>
<evidence type="ECO:0000313" key="3">
    <source>
        <dbReference type="EMBL" id="THD21004.1"/>
    </source>
</evidence>
<accession>A0A4E0R3X1</accession>
<keyword evidence="1" id="KW-0343">GTPase activation</keyword>
<dbReference type="InterPro" id="IPR035969">
    <property type="entry name" value="Rab-GAP_TBC_sf"/>
</dbReference>
<dbReference type="InterPro" id="IPR000195">
    <property type="entry name" value="Rab-GAP-TBC_dom"/>
</dbReference>
<evidence type="ECO:0000313" key="4">
    <source>
        <dbReference type="Proteomes" id="UP000230066"/>
    </source>
</evidence>
<keyword evidence="4" id="KW-1185">Reference proteome</keyword>
<feature type="domain" description="Rab-GAP TBC" evidence="2">
    <location>
        <begin position="214"/>
        <end position="425"/>
    </location>
</feature>
<proteinExistence type="predicted"/>
<dbReference type="PANTHER" id="PTHR22957:SF333">
    <property type="entry name" value="TBC1 DOMAIN FAMILY MEMBER 25"/>
    <property type="match status" value="1"/>
</dbReference>
<dbReference type="Pfam" id="PF00566">
    <property type="entry name" value="RabGAP-TBC"/>
    <property type="match status" value="1"/>
</dbReference>
<dbReference type="Gene3D" id="1.10.8.270">
    <property type="entry name" value="putative rabgap domain of human tbc1 domain family member 14 like domains"/>
    <property type="match status" value="1"/>
</dbReference>
<gene>
    <name evidence="3" type="ORF">D915_008383</name>
</gene>
<dbReference type="SUPFAM" id="SSF47923">
    <property type="entry name" value="Ypt/Rab-GAP domain of gyp1p"/>
    <property type="match status" value="2"/>
</dbReference>
<sequence>MKHSNSLISQREVVFVRARVGSGGSDDAYKSFAVDPNITTFSVFLGILSRCFDTTSDFSVSYLASDDYGEQFYVPMQSDWDLDAAVLTSSDPILNVKLNIKPLPAELRDWDVVVPADVRFGIRPSNNSQSTLPARNATARMSYNATTLVSLLSDRIGRTVSNVQKVIGLKSDPELDAIGLTKLPMADVEFRLYLDNVGCVIRLKQLCWDIFRGGLQPELRKVGWRILLSVFPSDTTGQERISLLETKTRQYLAMKETWKRAYVQGQLTEKQLTTLAAVSIDVVRTDWTNDYYCGEENRYRVCQLFDVLATYSIYHPNVGYSQGMSDLASSLLIVQEDEVAGYLCFCALMQRLHVNFSHTHPSGILAKMDHLYLLLVNKDPKLACFLRMHGLADMYFTQRWLLLELKREFVFEDSLHLFEIQWAASNSIRFIDATNLEQTSNSKTVGHLVLAEEKTVVFPNELSGTTCKSQSLQRYGVRDVSLINSLIGSDYVVQLTDSDGNKLKRLAFSDVARRPKAASESRSYTVGHVHSLDLGSIRPTDLNFSLRNSPNECNFLPITTYSGLRLDRDPFSLRGLEQHQTGSGTRNAEPVVQRECSDISGTGLFSHYQVTESRLPRPEELGYGNPFLLFLCISLLVEYREDIFARVKDAGDMISFFQQQSKKHNLARILRRARIHFNNYLQDHNLHLP</sequence>
<dbReference type="PROSITE" id="PS50086">
    <property type="entry name" value="TBC_RABGAP"/>
    <property type="match status" value="1"/>
</dbReference>
<dbReference type="EMBL" id="JXXN02003949">
    <property type="protein sequence ID" value="THD21004.1"/>
    <property type="molecule type" value="Genomic_DNA"/>
</dbReference>
<evidence type="ECO:0000256" key="1">
    <source>
        <dbReference type="ARBA" id="ARBA00022468"/>
    </source>
</evidence>
<dbReference type="Proteomes" id="UP000230066">
    <property type="component" value="Unassembled WGS sequence"/>
</dbReference>